<evidence type="ECO:0000259" key="2">
    <source>
        <dbReference type="Pfam" id="PF08543"/>
    </source>
</evidence>
<gene>
    <name evidence="3" type="ORF">H8K20_09880</name>
</gene>
<dbReference type="GO" id="GO:0008478">
    <property type="term" value="F:pyridoxal kinase activity"/>
    <property type="evidence" value="ECO:0007669"/>
    <property type="project" value="UniProtKB-EC"/>
</dbReference>
<dbReference type="InterPro" id="IPR029056">
    <property type="entry name" value="Ribokinase-like"/>
</dbReference>
<keyword evidence="3" id="KW-0418">Kinase</keyword>
<dbReference type="InterPro" id="IPR013749">
    <property type="entry name" value="PM/HMP-P_kinase-1"/>
</dbReference>
<dbReference type="AlphaFoldDB" id="A0A8J6IPL7"/>
<feature type="domain" description="Pyridoxamine kinase/Phosphomethylpyrimidine kinase" evidence="2">
    <location>
        <begin position="95"/>
        <end position="277"/>
    </location>
</feature>
<protein>
    <submittedName>
        <fullName evidence="3">Pyridoxamine kinase</fullName>
        <ecNumber evidence="3">2.7.1.35</ecNumber>
    </submittedName>
</protein>
<dbReference type="GO" id="GO:0008902">
    <property type="term" value="F:hydroxymethylpyrimidine kinase activity"/>
    <property type="evidence" value="ECO:0007669"/>
    <property type="project" value="TreeGrafter"/>
</dbReference>
<dbReference type="GO" id="GO:0005829">
    <property type="term" value="C:cytosol"/>
    <property type="evidence" value="ECO:0007669"/>
    <property type="project" value="TreeGrafter"/>
</dbReference>
<reference evidence="3" key="1">
    <citation type="submission" date="2020-08" db="EMBL/GenBank/DDBJ databases">
        <authorList>
            <person name="Liu C."/>
            <person name="Sun Q."/>
        </authorList>
    </citation>
    <scope>NUCLEOTIDE SEQUENCE</scope>
    <source>
        <strain evidence="3">NSJ-65</strain>
    </source>
</reference>
<dbReference type="PANTHER" id="PTHR20858:SF17">
    <property type="entry name" value="HYDROXYMETHYLPYRIMIDINE_PHOSPHOMETHYLPYRIMIDINE KINASE THI20-RELATED"/>
    <property type="match status" value="1"/>
</dbReference>
<proteinExistence type="predicted"/>
<keyword evidence="3" id="KW-0808">Transferase</keyword>
<evidence type="ECO:0000313" key="3">
    <source>
        <dbReference type="EMBL" id="MBC3516702.1"/>
    </source>
</evidence>
<organism evidence="3 4">
    <name type="scientific">Neobittarella massiliensis</name>
    <name type="common">ex Bilen et al. 2018</name>
    <dbReference type="NCBI Taxonomy" id="2041842"/>
    <lineage>
        <taxon>Bacteria</taxon>
        <taxon>Bacillati</taxon>
        <taxon>Bacillota</taxon>
        <taxon>Clostridia</taxon>
        <taxon>Eubacteriales</taxon>
        <taxon>Oscillospiraceae</taxon>
        <taxon>Neobittarella (ex Bilen et al. 2018)</taxon>
    </lineage>
</organism>
<evidence type="ECO:0000256" key="1">
    <source>
        <dbReference type="ARBA" id="ARBA00022977"/>
    </source>
</evidence>
<sequence length="305" mass="32637">MQSPAHTYLLGGGPLHLQQQDLAAAPRVLALHDLSGFGRCSLAVILPVLSCMGAQVVQVPTAVLSSHTGGLGDPVLRDLSDMLLPTLQHYRQLGLDFAAVYSGFFSSAGQVSACRAYCQAFPQALKVIDPVMGDDQKAYRTCTGQLMAQMRPLIAEADVITPNETEAAILLGEDHTRRRVFDAAGARRWLVGLAGLGCKSVVITGCHMPDGRYNLVYSGGAYSRVRAEYLPVGYPGTGDIFTSALTGRLLGGDALPQAASFAAQFVERAIALTQKAGTDRRWGVQLEKALPWLFAPELQQRVSPL</sequence>
<dbReference type="Pfam" id="PF08543">
    <property type="entry name" value="Phos_pyr_kin"/>
    <property type="match status" value="1"/>
</dbReference>
<dbReference type="PANTHER" id="PTHR20858">
    <property type="entry name" value="PHOSPHOMETHYLPYRIMIDINE KINASE"/>
    <property type="match status" value="1"/>
</dbReference>
<dbReference type="EC" id="2.7.1.35" evidence="3"/>
<dbReference type="GO" id="GO:0009228">
    <property type="term" value="P:thiamine biosynthetic process"/>
    <property type="evidence" value="ECO:0007669"/>
    <property type="project" value="UniProtKB-KW"/>
</dbReference>
<dbReference type="Proteomes" id="UP000597668">
    <property type="component" value="Unassembled WGS sequence"/>
</dbReference>
<dbReference type="EMBL" id="JACOGI010000002">
    <property type="protein sequence ID" value="MBC3516702.1"/>
    <property type="molecule type" value="Genomic_DNA"/>
</dbReference>
<accession>A0A8J6IPL7</accession>
<comment type="caution">
    <text evidence="3">The sequence shown here is derived from an EMBL/GenBank/DDBJ whole genome shotgun (WGS) entry which is preliminary data.</text>
</comment>
<name>A0A8J6IPL7_9FIRM</name>
<dbReference type="Gene3D" id="3.40.1190.20">
    <property type="match status" value="1"/>
</dbReference>
<dbReference type="SUPFAM" id="SSF53613">
    <property type="entry name" value="Ribokinase-like"/>
    <property type="match status" value="1"/>
</dbReference>
<dbReference type="GO" id="GO:0008972">
    <property type="term" value="F:phosphomethylpyrimidine kinase activity"/>
    <property type="evidence" value="ECO:0007669"/>
    <property type="project" value="TreeGrafter"/>
</dbReference>
<evidence type="ECO:0000313" key="4">
    <source>
        <dbReference type="Proteomes" id="UP000597668"/>
    </source>
</evidence>
<keyword evidence="4" id="KW-1185">Reference proteome</keyword>
<keyword evidence="1" id="KW-0784">Thiamine biosynthesis</keyword>
<dbReference type="NCBIfam" id="NF005491">
    <property type="entry name" value="PRK07105.1"/>
    <property type="match status" value="1"/>
</dbReference>